<dbReference type="KEGG" id="pfj:MYCFIDRAFT_32541"/>
<dbReference type="eggNOG" id="ENOG502RQMS">
    <property type="taxonomic scope" value="Eukaryota"/>
</dbReference>
<organism evidence="2 3">
    <name type="scientific">Pseudocercospora fijiensis (strain CIRAD86)</name>
    <name type="common">Black leaf streak disease fungus</name>
    <name type="synonym">Mycosphaerella fijiensis</name>
    <dbReference type="NCBI Taxonomy" id="383855"/>
    <lineage>
        <taxon>Eukaryota</taxon>
        <taxon>Fungi</taxon>
        <taxon>Dikarya</taxon>
        <taxon>Ascomycota</taxon>
        <taxon>Pezizomycotina</taxon>
        <taxon>Dothideomycetes</taxon>
        <taxon>Dothideomycetidae</taxon>
        <taxon>Mycosphaerellales</taxon>
        <taxon>Mycosphaerellaceae</taxon>
        <taxon>Pseudocercospora</taxon>
    </lineage>
</organism>
<evidence type="ECO:0000313" key="3">
    <source>
        <dbReference type="Proteomes" id="UP000016932"/>
    </source>
</evidence>
<feature type="non-terminal residue" evidence="2">
    <location>
        <position position="1"/>
    </location>
</feature>
<dbReference type="EMBL" id="KB446560">
    <property type="protein sequence ID" value="EME80936.1"/>
    <property type="molecule type" value="Genomic_DNA"/>
</dbReference>
<feature type="region of interest" description="Disordered" evidence="1">
    <location>
        <begin position="75"/>
        <end position="115"/>
    </location>
</feature>
<dbReference type="OrthoDB" id="4135672at2759"/>
<sequence length="151" mass="16865">VFKVRYGPVLPDPDMPDIRFHTAVFVETDANGAGYIHHVTGDLVSGMRYECAIASKPELDDTRQYHSKELLGTAEESDHPHAFTRTCQALPPPPRQKAFSPKTMRTEPVKPDGTFYTSDESRPKLIKCTEWTEIQAVPALICSGLIQPAHF</sequence>
<dbReference type="InterPro" id="IPR046670">
    <property type="entry name" value="DUF6540"/>
</dbReference>
<evidence type="ECO:0000256" key="1">
    <source>
        <dbReference type="SAM" id="MobiDB-lite"/>
    </source>
</evidence>
<keyword evidence="3" id="KW-1185">Reference proteome</keyword>
<dbReference type="VEuPathDB" id="FungiDB:MYCFIDRAFT_32541"/>
<reference evidence="2 3" key="1">
    <citation type="journal article" date="2012" name="PLoS Pathog.">
        <title>Diverse lifestyles and strategies of plant pathogenesis encoded in the genomes of eighteen Dothideomycetes fungi.</title>
        <authorList>
            <person name="Ohm R.A."/>
            <person name="Feau N."/>
            <person name="Henrissat B."/>
            <person name="Schoch C.L."/>
            <person name="Horwitz B.A."/>
            <person name="Barry K.W."/>
            <person name="Condon B.J."/>
            <person name="Copeland A.C."/>
            <person name="Dhillon B."/>
            <person name="Glaser F."/>
            <person name="Hesse C.N."/>
            <person name="Kosti I."/>
            <person name="LaButti K."/>
            <person name="Lindquist E.A."/>
            <person name="Lucas S."/>
            <person name="Salamov A.A."/>
            <person name="Bradshaw R.E."/>
            <person name="Ciuffetti L."/>
            <person name="Hamelin R.C."/>
            <person name="Kema G.H.J."/>
            <person name="Lawrence C."/>
            <person name="Scott J.A."/>
            <person name="Spatafora J.W."/>
            <person name="Turgeon B.G."/>
            <person name="de Wit P.J.G.M."/>
            <person name="Zhong S."/>
            <person name="Goodwin S.B."/>
            <person name="Grigoriev I.V."/>
        </authorList>
    </citation>
    <scope>NUCLEOTIDE SEQUENCE [LARGE SCALE GENOMIC DNA]</scope>
    <source>
        <strain evidence="2 3">CIRAD86</strain>
    </source>
</reference>
<gene>
    <name evidence="2" type="ORF">MYCFIDRAFT_32541</name>
</gene>
<dbReference type="Proteomes" id="UP000016932">
    <property type="component" value="Unassembled WGS sequence"/>
</dbReference>
<protein>
    <submittedName>
        <fullName evidence="2">Uncharacterized protein</fullName>
    </submittedName>
</protein>
<dbReference type="GeneID" id="19338856"/>
<proteinExistence type="predicted"/>
<evidence type="ECO:0000313" key="2">
    <source>
        <dbReference type="EMBL" id="EME80936.1"/>
    </source>
</evidence>
<dbReference type="Pfam" id="PF20174">
    <property type="entry name" value="DUF6540"/>
    <property type="match status" value="1"/>
</dbReference>
<accession>M3A8I2</accession>
<dbReference type="STRING" id="383855.M3A8I2"/>
<dbReference type="HOGENOM" id="CLU_103863_0_0_1"/>
<name>M3A8I2_PSEFD</name>
<dbReference type="AlphaFoldDB" id="M3A8I2"/>
<dbReference type="RefSeq" id="XP_007927926.1">
    <property type="nucleotide sequence ID" value="XM_007929735.1"/>
</dbReference>